<evidence type="ECO:0000313" key="3">
    <source>
        <dbReference type="EMBL" id="VUZ43482.1"/>
    </source>
</evidence>
<feature type="transmembrane region" description="Helical" evidence="2">
    <location>
        <begin position="54"/>
        <end position="77"/>
    </location>
</feature>
<dbReference type="Proteomes" id="UP000321570">
    <property type="component" value="Unassembled WGS sequence"/>
</dbReference>
<organism evidence="3 4">
    <name type="scientific">Hymenolepis diminuta</name>
    <name type="common">Rat tapeworm</name>
    <dbReference type="NCBI Taxonomy" id="6216"/>
    <lineage>
        <taxon>Eukaryota</taxon>
        <taxon>Metazoa</taxon>
        <taxon>Spiralia</taxon>
        <taxon>Lophotrochozoa</taxon>
        <taxon>Platyhelminthes</taxon>
        <taxon>Cestoda</taxon>
        <taxon>Eucestoda</taxon>
        <taxon>Cyclophyllidea</taxon>
        <taxon>Hymenolepididae</taxon>
        <taxon>Hymenolepis</taxon>
    </lineage>
</organism>
<evidence type="ECO:0000256" key="1">
    <source>
        <dbReference type="SAM" id="MobiDB-lite"/>
    </source>
</evidence>
<feature type="compositionally biased region" description="Low complexity" evidence="1">
    <location>
        <begin position="13"/>
        <end position="24"/>
    </location>
</feature>
<feature type="non-terminal residue" evidence="3">
    <location>
        <position position="148"/>
    </location>
</feature>
<keyword evidence="2" id="KW-0472">Membrane</keyword>
<evidence type="ECO:0000256" key="2">
    <source>
        <dbReference type="SAM" id="Phobius"/>
    </source>
</evidence>
<feature type="region of interest" description="Disordered" evidence="1">
    <location>
        <begin position="11"/>
        <end position="40"/>
    </location>
</feature>
<keyword evidence="2" id="KW-0812">Transmembrane</keyword>
<accession>A0A564Y891</accession>
<keyword evidence="2" id="KW-1133">Transmembrane helix</keyword>
<keyword evidence="4" id="KW-1185">Reference proteome</keyword>
<proteinExistence type="predicted"/>
<evidence type="ECO:0000313" key="4">
    <source>
        <dbReference type="Proteomes" id="UP000321570"/>
    </source>
</evidence>
<sequence length="148" mass="16202">MDLSHGGNALVYQNSNNNNNQKLLPPSPPPPPIFTPTPTHHHRSKRCIQLKSKALLIVSAFLLTVIILQIAIMGLIINYHYVQNANSGSSLTMRAKTGKAPSELEVRGQMLQLADLLSWDAKCNRVLHDLVVSCYGAPGKRSDSPVLI</sequence>
<reference evidence="3 4" key="1">
    <citation type="submission" date="2019-07" db="EMBL/GenBank/DDBJ databases">
        <authorList>
            <person name="Jastrzebski P J."/>
            <person name="Paukszto L."/>
            <person name="Jastrzebski P J."/>
        </authorList>
    </citation>
    <scope>NUCLEOTIDE SEQUENCE [LARGE SCALE GENOMIC DNA]</scope>
    <source>
        <strain evidence="3 4">WMS-il1</strain>
    </source>
</reference>
<protein>
    <submittedName>
        <fullName evidence="3">Uncharacterized protein</fullName>
    </submittedName>
</protein>
<gene>
    <name evidence="3" type="ORF">WMSIL1_LOCUS3930</name>
</gene>
<feature type="compositionally biased region" description="Pro residues" evidence="1">
    <location>
        <begin position="25"/>
        <end position="35"/>
    </location>
</feature>
<name>A0A564Y891_HYMDI</name>
<dbReference type="EMBL" id="CABIJS010000111">
    <property type="protein sequence ID" value="VUZ43482.1"/>
    <property type="molecule type" value="Genomic_DNA"/>
</dbReference>
<dbReference type="AlphaFoldDB" id="A0A564Y891"/>